<reference evidence="2" key="1">
    <citation type="journal article" date="2019" name="Int. J. Syst. Evol. Microbiol.">
        <title>The Global Catalogue of Microorganisms (GCM) 10K type strain sequencing project: providing services to taxonomists for standard genome sequencing and annotation.</title>
        <authorList>
            <consortium name="The Broad Institute Genomics Platform"/>
            <consortium name="The Broad Institute Genome Sequencing Center for Infectious Disease"/>
            <person name="Wu L."/>
            <person name="Ma J."/>
        </authorList>
    </citation>
    <scope>NUCLEOTIDE SEQUENCE [LARGE SCALE GENOMIC DNA]</scope>
    <source>
        <strain evidence="2">CCM 7491</strain>
    </source>
</reference>
<proteinExistence type="predicted"/>
<protein>
    <recommendedName>
        <fullName evidence="3">CopG family transcriptional regulator</fullName>
    </recommendedName>
</protein>
<gene>
    <name evidence="1" type="ORF">ACFOKF_22070</name>
</gene>
<evidence type="ECO:0000313" key="2">
    <source>
        <dbReference type="Proteomes" id="UP001595681"/>
    </source>
</evidence>
<dbReference type="RefSeq" id="WP_380798729.1">
    <property type="nucleotide sequence ID" value="NZ_JBHRVU010000005.1"/>
</dbReference>
<dbReference type="SUPFAM" id="SSF47598">
    <property type="entry name" value="Ribbon-helix-helix"/>
    <property type="match status" value="1"/>
</dbReference>
<dbReference type="Proteomes" id="UP001595681">
    <property type="component" value="Unassembled WGS sequence"/>
</dbReference>
<dbReference type="InterPro" id="IPR010985">
    <property type="entry name" value="Ribbon_hlx_hlx"/>
</dbReference>
<name>A0ABV7NK26_9SPHN</name>
<sequence length="177" mass="19946">MVEYGYSPHSRICGPWPTSRDRKPYNPQKSAIFAWNTCIPRDRFEPERNQGYKGSASRHPQGSSYWSNPVVKVNFRIEEGLHERLVRRAAAADLSLSEFVRLVLAQAAEPNRGYIFSSKDEILATSIQILSILVVAVGRRSPEAVEQGMAEARALLAERGLLDPELDPNRGAREVRR</sequence>
<evidence type="ECO:0008006" key="3">
    <source>
        <dbReference type="Google" id="ProtNLM"/>
    </source>
</evidence>
<keyword evidence="2" id="KW-1185">Reference proteome</keyword>
<dbReference type="EMBL" id="JBHRVU010000005">
    <property type="protein sequence ID" value="MFC3443839.1"/>
    <property type="molecule type" value="Genomic_DNA"/>
</dbReference>
<evidence type="ECO:0000313" key="1">
    <source>
        <dbReference type="EMBL" id="MFC3443839.1"/>
    </source>
</evidence>
<accession>A0ABV7NK26</accession>
<comment type="caution">
    <text evidence="1">The sequence shown here is derived from an EMBL/GenBank/DDBJ whole genome shotgun (WGS) entry which is preliminary data.</text>
</comment>
<organism evidence="1 2">
    <name type="scientific">Sphingobium rhizovicinum</name>
    <dbReference type="NCBI Taxonomy" id="432308"/>
    <lineage>
        <taxon>Bacteria</taxon>
        <taxon>Pseudomonadati</taxon>
        <taxon>Pseudomonadota</taxon>
        <taxon>Alphaproteobacteria</taxon>
        <taxon>Sphingomonadales</taxon>
        <taxon>Sphingomonadaceae</taxon>
        <taxon>Sphingobium</taxon>
    </lineage>
</organism>